<dbReference type="AlphaFoldDB" id="A0A0E9SAE3"/>
<organism evidence="1">
    <name type="scientific">Anguilla anguilla</name>
    <name type="common">European freshwater eel</name>
    <name type="synonym">Muraena anguilla</name>
    <dbReference type="NCBI Taxonomy" id="7936"/>
    <lineage>
        <taxon>Eukaryota</taxon>
        <taxon>Metazoa</taxon>
        <taxon>Chordata</taxon>
        <taxon>Craniata</taxon>
        <taxon>Vertebrata</taxon>
        <taxon>Euteleostomi</taxon>
        <taxon>Actinopterygii</taxon>
        <taxon>Neopterygii</taxon>
        <taxon>Teleostei</taxon>
        <taxon>Anguilliformes</taxon>
        <taxon>Anguillidae</taxon>
        <taxon>Anguilla</taxon>
    </lineage>
</organism>
<proteinExistence type="predicted"/>
<reference evidence="1" key="1">
    <citation type="submission" date="2014-11" db="EMBL/GenBank/DDBJ databases">
        <authorList>
            <person name="Amaro Gonzalez C."/>
        </authorList>
    </citation>
    <scope>NUCLEOTIDE SEQUENCE</scope>
</reference>
<dbReference type="EMBL" id="GBXM01070370">
    <property type="protein sequence ID" value="JAH38207.1"/>
    <property type="molecule type" value="Transcribed_RNA"/>
</dbReference>
<reference evidence="1" key="2">
    <citation type="journal article" date="2015" name="Fish Shellfish Immunol.">
        <title>Early steps in the European eel (Anguilla anguilla)-Vibrio vulnificus interaction in the gills: Role of the RtxA13 toxin.</title>
        <authorList>
            <person name="Callol A."/>
            <person name="Pajuelo D."/>
            <person name="Ebbesson L."/>
            <person name="Teles M."/>
            <person name="MacKenzie S."/>
            <person name="Amaro C."/>
        </authorList>
    </citation>
    <scope>NUCLEOTIDE SEQUENCE</scope>
</reference>
<protein>
    <submittedName>
        <fullName evidence="1">Uncharacterized protein</fullName>
    </submittedName>
</protein>
<accession>A0A0E9SAE3</accession>
<name>A0A0E9SAE3_ANGAN</name>
<sequence>MVKDSCRKSGISMTAIKSLTMQVQSEHLILLVESPGTPDQS</sequence>
<evidence type="ECO:0000313" key="1">
    <source>
        <dbReference type="EMBL" id="JAH38207.1"/>
    </source>
</evidence>